<reference evidence="1" key="1">
    <citation type="submission" date="2014-11" db="EMBL/GenBank/DDBJ databases">
        <authorList>
            <person name="Amaro Gonzalez C."/>
        </authorList>
    </citation>
    <scope>NUCLEOTIDE SEQUENCE</scope>
</reference>
<organism evidence="1">
    <name type="scientific">Anguilla anguilla</name>
    <name type="common">European freshwater eel</name>
    <name type="synonym">Muraena anguilla</name>
    <dbReference type="NCBI Taxonomy" id="7936"/>
    <lineage>
        <taxon>Eukaryota</taxon>
        <taxon>Metazoa</taxon>
        <taxon>Chordata</taxon>
        <taxon>Craniata</taxon>
        <taxon>Vertebrata</taxon>
        <taxon>Euteleostomi</taxon>
        <taxon>Actinopterygii</taxon>
        <taxon>Neopterygii</taxon>
        <taxon>Teleostei</taxon>
        <taxon>Anguilliformes</taxon>
        <taxon>Anguillidae</taxon>
        <taxon>Anguilla</taxon>
    </lineage>
</organism>
<sequence length="68" mass="7634">MCCLTLIIVHLSNTAPVINFFRTYNTQDLTECTDIFINSNNSNYEGYREIATGRTDRLAGHCSAWSGV</sequence>
<protein>
    <submittedName>
        <fullName evidence="1">Uncharacterized protein</fullName>
    </submittedName>
</protein>
<proteinExistence type="predicted"/>
<evidence type="ECO:0000313" key="1">
    <source>
        <dbReference type="EMBL" id="JAH53245.1"/>
    </source>
</evidence>
<name>A0A0E9TK66_ANGAN</name>
<dbReference type="AlphaFoldDB" id="A0A0E9TK66"/>
<dbReference type="EMBL" id="GBXM01055332">
    <property type="protein sequence ID" value="JAH53245.1"/>
    <property type="molecule type" value="Transcribed_RNA"/>
</dbReference>
<accession>A0A0E9TK66</accession>
<reference evidence="1" key="2">
    <citation type="journal article" date="2015" name="Fish Shellfish Immunol.">
        <title>Early steps in the European eel (Anguilla anguilla)-Vibrio vulnificus interaction in the gills: Role of the RtxA13 toxin.</title>
        <authorList>
            <person name="Callol A."/>
            <person name="Pajuelo D."/>
            <person name="Ebbesson L."/>
            <person name="Teles M."/>
            <person name="MacKenzie S."/>
            <person name="Amaro C."/>
        </authorList>
    </citation>
    <scope>NUCLEOTIDE SEQUENCE</scope>
</reference>
<dbReference type="EMBL" id="GBXM01054601">
    <property type="protein sequence ID" value="JAH53976.1"/>
    <property type="molecule type" value="Transcribed_RNA"/>
</dbReference>